<dbReference type="EMBL" id="FQZA01000001">
    <property type="protein sequence ID" value="SHI39218.1"/>
    <property type="molecule type" value="Genomic_DNA"/>
</dbReference>
<feature type="binding site" evidence="5">
    <location>
        <position position="288"/>
    </location>
    <ligand>
        <name>S-adenosyl-L-methionine</name>
        <dbReference type="ChEBI" id="CHEBI:59789"/>
    </ligand>
</feature>
<dbReference type="PROSITE" id="PS51686">
    <property type="entry name" value="SAM_MT_RSMB_NOP"/>
    <property type="match status" value="1"/>
</dbReference>
<dbReference type="SUPFAM" id="SSF53335">
    <property type="entry name" value="S-adenosyl-L-methionine-dependent methyltransferases"/>
    <property type="match status" value="1"/>
</dbReference>
<dbReference type="InterPro" id="IPR001678">
    <property type="entry name" value="MeTrfase_RsmB-F_NOP2_dom"/>
</dbReference>
<reference evidence="7 8" key="1">
    <citation type="submission" date="2016-11" db="EMBL/GenBank/DDBJ databases">
        <authorList>
            <person name="Jaros S."/>
            <person name="Januszkiewicz K."/>
            <person name="Wedrychowicz H."/>
        </authorList>
    </citation>
    <scope>NUCLEOTIDE SEQUENCE [LARGE SCALE GENOMIC DNA]</scope>
    <source>
        <strain evidence="7 8">DSM 26892</strain>
    </source>
</reference>
<evidence type="ECO:0000256" key="4">
    <source>
        <dbReference type="ARBA" id="ARBA00022884"/>
    </source>
</evidence>
<comment type="similarity">
    <text evidence="5">Belongs to the class I-like SAM-binding methyltransferase superfamily. RsmB/NOP family.</text>
</comment>
<feature type="active site" description="Nucleophile" evidence="5">
    <location>
        <position position="341"/>
    </location>
</feature>
<evidence type="ECO:0000313" key="7">
    <source>
        <dbReference type="EMBL" id="SHI39218.1"/>
    </source>
</evidence>
<feature type="domain" description="SAM-dependent MTase RsmB/NOP-type" evidence="6">
    <location>
        <begin position="135"/>
        <end position="387"/>
    </location>
</feature>
<dbReference type="Pfam" id="PF01189">
    <property type="entry name" value="Methyltr_RsmB-F"/>
    <property type="match status" value="1"/>
</dbReference>
<dbReference type="CDD" id="cd02440">
    <property type="entry name" value="AdoMet_MTases"/>
    <property type="match status" value="1"/>
</dbReference>
<keyword evidence="2 5" id="KW-0808">Transferase</keyword>
<accession>A0A1M6ASB1</accession>
<dbReference type="InterPro" id="IPR049560">
    <property type="entry name" value="MeTrfase_RsmB-F_NOP2_cat"/>
</dbReference>
<feature type="binding site" evidence="5">
    <location>
        <position position="248"/>
    </location>
    <ligand>
        <name>S-adenosyl-L-methionine</name>
        <dbReference type="ChEBI" id="CHEBI:59789"/>
    </ligand>
</feature>
<dbReference type="AlphaFoldDB" id="A0A1M6ASB1"/>
<dbReference type="GO" id="GO:0008173">
    <property type="term" value="F:RNA methyltransferase activity"/>
    <property type="evidence" value="ECO:0007669"/>
    <property type="project" value="InterPro"/>
</dbReference>
<dbReference type="Proteomes" id="UP000184040">
    <property type="component" value="Unassembled WGS sequence"/>
</dbReference>
<dbReference type="InterPro" id="IPR029063">
    <property type="entry name" value="SAM-dependent_MTases_sf"/>
</dbReference>
<dbReference type="PANTHER" id="PTHR22807:SF53">
    <property type="entry name" value="RIBOSOMAL RNA SMALL SUBUNIT METHYLTRANSFERASE B-RELATED"/>
    <property type="match status" value="1"/>
</dbReference>
<evidence type="ECO:0000313" key="8">
    <source>
        <dbReference type="Proteomes" id="UP000184040"/>
    </source>
</evidence>
<dbReference type="GO" id="GO:0003723">
    <property type="term" value="F:RNA binding"/>
    <property type="evidence" value="ECO:0007669"/>
    <property type="project" value="UniProtKB-UniRule"/>
</dbReference>
<evidence type="ECO:0000259" key="6">
    <source>
        <dbReference type="PROSITE" id="PS51686"/>
    </source>
</evidence>
<keyword evidence="4 5" id="KW-0694">RNA-binding</keyword>
<evidence type="ECO:0000256" key="3">
    <source>
        <dbReference type="ARBA" id="ARBA00022691"/>
    </source>
</evidence>
<dbReference type="Gene3D" id="3.40.50.150">
    <property type="entry name" value="Vaccinia Virus protein VP39"/>
    <property type="match status" value="1"/>
</dbReference>
<proteinExistence type="inferred from homology"/>
<comment type="caution">
    <text evidence="5">Lacks conserved residue(s) required for the propagation of feature annotation.</text>
</comment>
<dbReference type="PANTHER" id="PTHR22807">
    <property type="entry name" value="NOP2 YEAST -RELATED NOL1/NOP2/FMU SUN DOMAIN-CONTAINING"/>
    <property type="match status" value="1"/>
</dbReference>
<evidence type="ECO:0000256" key="2">
    <source>
        <dbReference type="ARBA" id="ARBA00022679"/>
    </source>
</evidence>
<gene>
    <name evidence="7" type="ORF">SAMN04488012_101231</name>
</gene>
<dbReference type="GO" id="GO:0001510">
    <property type="term" value="P:RNA methylation"/>
    <property type="evidence" value="ECO:0007669"/>
    <property type="project" value="InterPro"/>
</dbReference>
<keyword evidence="8" id="KW-1185">Reference proteome</keyword>
<name>A0A1M6ASB1_9RHOB</name>
<organism evidence="7 8">
    <name type="scientific">Palleronia salina</name>
    <dbReference type="NCBI Taxonomy" id="313368"/>
    <lineage>
        <taxon>Bacteria</taxon>
        <taxon>Pseudomonadati</taxon>
        <taxon>Pseudomonadota</taxon>
        <taxon>Alphaproteobacteria</taxon>
        <taxon>Rhodobacterales</taxon>
        <taxon>Roseobacteraceae</taxon>
        <taxon>Palleronia</taxon>
    </lineage>
</organism>
<keyword evidence="3 5" id="KW-0949">S-adenosyl-L-methionine</keyword>
<dbReference type="InterPro" id="IPR023267">
    <property type="entry name" value="RCMT"/>
</dbReference>
<protein>
    <submittedName>
        <fullName evidence="7">16S rRNA (Cytosine967-C5)-methyltransferase</fullName>
    </submittedName>
</protein>
<dbReference type="Pfam" id="PF22458">
    <property type="entry name" value="RsmF-B_ferredox"/>
    <property type="match status" value="1"/>
</dbReference>
<keyword evidence="1 5" id="KW-0489">Methyltransferase</keyword>
<evidence type="ECO:0000256" key="5">
    <source>
        <dbReference type="PROSITE-ProRule" id="PRU01023"/>
    </source>
</evidence>
<sequence length="387" mass="41580">MTPAARVQTAIECLDRIAAGDPAERVLTRWARGARHAGSKDRAAVRDLVFDVLRRWWSSAARGGGETGRARMIGYLHDTGAELDSVFTGAGYGPAPLEAGERPTDAPIPQLASLDCPPTLADELQSSLGPDFAAVMQALRDRAPVFLRVNLSRTSRDSARAALGAEDIETQDDDLSPSALRVTKNSRRVHLSKAFRDGLVDLQDGASQALVDALPLDGTTRVLDYCAGGGGKTLAMADRHRARYVAHDGIPGRMADLPERARRAGQSVDLVDGGELLSQPPFDLVLVDAPCTGSGAWRRSPEGKIRADRAMLDDVLSLQAGILRDAARHVAAGGSLAYATCSLLDDENNRQVDEFLADVEGYRLNLTRTWTPIQGGDGFFLAVFTRR</sequence>
<dbReference type="RefSeq" id="WP_073125823.1">
    <property type="nucleotide sequence ID" value="NZ_FQZA01000001.1"/>
</dbReference>
<dbReference type="STRING" id="313368.SAMN04488012_101231"/>
<evidence type="ECO:0000256" key="1">
    <source>
        <dbReference type="ARBA" id="ARBA00022603"/>
    </source>
</evidence>
<dbReference type="InterPro" id="IPR054728">
    <property type="entry name" value="RsmB-like_ferredoxin"/>
</dbReference>
<feature type="binding site" evidence="5">
    <location>
        <position position="272"/>
    </location>
    <ligand>
        <name>S-adenosyl-L-methionine</name>
        <dbReference type="ChEBI" id="CHEBI:59789"/>
    </ligand>
</feature>
<dbReference type="PRINTS" id="PR02008">
    <property type="entry name" value="RCMTFAMILY"/>
</dbReference>